<dbReference type="AlphaFoldDB" id="A0AB72WZH3"/>
<protein>
    <submittedName>
        <fullName evidence="1">Uncharacterized protein</fullName>
    </submittedName>
</protein>
<name>A0AB72WZH3_9RALS</name>
<comment type="caution">
    <text evidence="1">The sequence shown here is derived from an EMBL/GenBank/DDBJ whole genome shotgun (WGS) entry which is preliminary data.</text>
</comment>
<dbReference type="RefSeq" id="WP_155954032.1">
    <property type="nucleotide sequence ID" value="NZ_CATWHI010000001.1"/>
</dbReference>
<evidence type="ECO:0000313" key="2">
    <source>
        <dbReference type="Proteomes" id="UP001189225"/>
    </source>
</evidence>
<proteinExistence type="predicted"/>
<accession>A0AB72WZH3</accession>
<dbReference type="Proteomes" id="UP001189225">
    <property type="component" value="Unassembled WGS sequence"/>
</dbReference>
<reference evidence="1 2" key="1">
    <citation type="submission" date="2023-07" db="EMBL/GenBank/DDBJ databases">
        <authorList>
            <person name="Peeters C."/>
        </authorList>
    </citation>
    <scope>NUCLEOTIDE SEQUENCE [LARGE SCALE GENOMIC DNA]</scope>
    <source>
        <strain evidence="1 2">R-16034</strain>
    </source>
</reference>
<sequence>MATAQQQIPAQQVQNATNGNNILQTTVQLVQRYWLRVTVQMQEGTGTRPAANLPYTLTQQDAQNNANWIVLSNSITHISSGEAKFAIPGAGRYRLYVKEPNVTIPAGNTFPIPYHQLPSGQASQREVQPWMELVVTESGAPQTFNVAQVHPNTLGRPANLYPAAANSLGPLNNTHASAAHALNLGEYRIKNQLWSDISTCYGTSHPSITGSVNRAALEQIYGEHLVPDGQTATRELQLTNRIVRFEAMSTQGGRQTQGFADANLMTADECLRKTHPSVLDWWLSAMQALNITYARSTGAWRPHTGSTRHRYSLALDITHLRTVATGSDGNDVTVEIHLHRIEGTDAKPTASDAETNTPTKVLRRDFSRRFHRYLAEQRQTGALGWLGGPWELTYANVGMQGNTTFIKTDSIHIHHVHVSVGREQP</sequence>
<keyword evidence="2" id="KW-1185">Reference proteome</keyword>
<dbReference type="EMBL" id="CATWHI010000001">
    <property type="protein sequence ID" value="CAJ0735266.1"/>
    <property type="molecule type" value="Genomic_DNA"/>
</dbReference>
<evidence type="ECO:0000313" key="1">
    <source>
        <dbReference type="EMBL" id="CAJ0735266.1"/>
    </source>
</evidence>
<gene>
    <name evidence="1" type="ORF">R16034_00127</name>
</gene>
<organism evidence="1 2">
    <name type="scientific">Ralstonia edaphi</name>
    <dbReference type="NCBI Taxonomy" id="3058599"/>
    <lineage>
        <taxon>Bacteria</taxon>
        <taxon>Pseudomonadati</taxon>
        <taxon>Pseudomonadota</taxon>
        <taxon>Betaproteobacteria</taxon>
        <taxon>Burkholderiales</taxon>
        <taxon>Burkholderiaceae</taxon>
        <taxon>Ralstonia</taxon>
    </lineage>
</organism>